<sequence>MWTWALPVSAAAVTGSLSVLLGKVSNTNWATLPALGVLVVGGAVWYLLRLRSQRERDREAIEPAPSVLASPVGGSTTLPYTSGFTGRDEELAEIVKALTTEHAVAVVGRRGVGTSSCAVQAANVIRQTAARDQIYYLNLRAGGRPRGARWVLAELAWAMGTPPPRSRRPAALSETAAALRERLDDEHILLVLDNVDSPDQVRPLLPPTSRCRLLLAGTPALEGLDGVAVRGLAEPDPDDAVEMFSAAGRSASVASRRRADPTKDPAVRDIVELCGRQPRAIRALGYRMARHGWSSADMVALLRAVVRAPAHHRLPVTAALAPLTDRDVAYLALSRGARRLLRLLALAPAALDRPAIRALARRSGDRLDRLLDELVNHVFVDGSSGDRYEVRPLLRGYARLHLRREESTGRRVAALTRLLRMLARRAERHVAVIGQRLPGAAGVAGLPTDDDPYGWFELHGDLLRAAVVNTPGGDRPARPMPRRLRRWWFRLAVALAGWYAHEGKLDEWAEVCRAVLAAPTAGDRPEIAGWAHNELGVLRRRRGDPQGAATALALALAARGRRVTAQAQMNLGLALLDLGLADDATEHLELARRHRSHADRGGQALTELALGAAYLAKDEPEAAHHYLVRAANAFRTLGETRGYAAALTNLVLAQTRLGEHLDAAQSWTAALREYDDLADPAGRSAALLNAGAAMLTSAPGRAGQAYELLDEGQELRRQRRPDAGLGRTLLYLGDAARLLGHLDKARRHWADAAQVCDSVGDSAGAAAAYRRLAGPDPA</sequence>
<comment type="caution">
    <text evidence="2">The sequence shown here is derived from an EMBL/GenBank/DDBJ whole genome shotgun (WGS) entry which is preliminary data.</text>
</comment>
<gene>
    <name evidence="2" type="ORF">GCM10023322_73870</name>
</gene>
<dbReference type="EMBL" id="BAABJQ010000036">
    <property type="protein sequence ID" value="GAA5199082.1"/>
    <property type="molecule type" value="Genomic_DNA"/>
</dbReference>
<dbReference type="Proteomes" id="UP001501570">
    <property type="component" value="Unassembled WGS sequence"/>
</dbReference>
<keyword evidence="3" id="KW-1185">Reference proteome</keyword>
<dbReference type="SUPFAM" id="SSF52540">
    <property type="entry name" value="P-loop containing nucleoside triphosphate hydrolases"/>
    <property type="match status" value="1"/>
</dbReference>
<accession>A0ABP9SN96</accession>
<proteinExistence type="predicted"/>
<dbReference type="InterPro" id="IPR027417">
    <property type="entry name" value="P-loop_NTPase"/>
</dbReference>
<name>A0ABP9SN96_9ACTN</name>
<dbReference type="Gene3D" id="3.40.50.300">
    <property type="entry name" value="P-loop containing nucleotide triphosphate hydrolases"/>
    <property type="match status" value="1"/>
</dbReference>
<evidence type="ECO:0000256" key="1">
    <source>
        <dbReference type="SAM" id="Phobius"/>
    </source>
</evidence>
<organism evidence="2 3">
    <name type="scientific">Rugosimonospora acidiphila</name>
    <dbReference type="NCBI Taxonomy" id="556531"/>
    <lineage>
        <taxon>Bacteria</taxon>
        <taxon>Bacillati</taxon>
        <taxon>Actinomycetota</taxon>
        <taxon>Actinomycetes</taxon>
        <taxon>Micromonosporales</taxon>
        <taxon>Micromonosporaceae</taxon>
        <taxon>Rugosimonospora</taxon>
    </lineage>
</organism>
<keyword evidence="1" id="KW-0472">Membrane</keyword>
<dbReference type="PANTHER" id="PTHR47691:SF3">
    <property type="entry name" value="HTH-TYPE TRANSCRIPTIONAL REGULATOR RV0890C-RELATED"/>
    <property type="match status" value="1"/>
</dbReference>
<dbReference type="PANTHER" id="PTHR47691">
    <property type="entry name" value="REGULATOR-RELATED"/>
    <property type="match status" value="1"/>
</dbReference>
<feature type="transmembrane region" description="Helical" evidence="1">
    <location>
        <begin position="28"/>
        <end position="48"/>
    </location>
</feature>
<dbReference type="InterPro" id="IPR019734">
    <property type="entry name" value="TPR_rpt"/>
</dbReference>
<keyword evidence="1" id="KW-0812">Transmembrane</keyword>
<keyword evidence="1" id="KW-1133">Transmembrane helix</keyword>
<dbReference type="Gene3D" id="1.25.40.10">
    <property type="entry name" value="Tetratricopeptide repeat domain"/>
    <property type="match status" value="2"/>
</dbReference>
<evidence type="ECO:0000313" key="2">
    <source>
        <dbReference type="EMBL" id="GAA5199082.1"/>
    </source>
</evidence>
<dbReference type="InterPro" id="IPR011990">
    <property type="entry name" value="TPR-like_helical_dom_sf"/>
</dbReference>
<evidence type="ECO:0000313" key="3">
    <source>
        <dbReference type="Proteomes" id="UP001501570"/>
    </source>
</evidence>
<dbReference type="SUPFAM" id="SSF48452">
    <property type="entry name" value="TPR-like"/>
    <property type="match status" value="1"/>
</dbReference>
<protein>
    <submittedName>
        <fullName evidence="2">BTAD domain-containing putative transcriptional regulator</fullName>
    </submittedName>
</protein>
<dbReference type="SMART" id="SM00028">
    <property type="entry name" value="TPR"/>
    <property type="match status" value="4"/>
</dbReference>
<reference evidence="3" key="1">
    <citation type="journal article" date="2019" name="Int. J. Syst. Evol. Microbiol.">
        <title>The Global Catalogue of Microorganisms (GCM) 10K type strain sequencing project: providing services to taxonomists for standard genome sequencing and annotation.</title>
        <authorList>
            <consortium name="The Broad Institute Genomics Platform"/>
            <consortium name="The Broad Institute Genome Sequencing Center for Infectious Disease"/>
            <person name="Wu L."/>
            <person name="Ma J."/>
        </authorList>
    </citation>
    <scope>NUCLEOTIDE SEQUENCE [LARGE SCALE GENOMIC DNA]</scope>
    <source>
        <strain evidence="3">JCM 18304</strain>
    </source>
</reference>